<protein>
    <recommendedName>
        <fullName evidence="3">Transposase</fullName>
    </recommendedName>
</protein>
<evidence type="ECO:0000313" key="1">
    <source>
        <dbReference type="EMBL" id="MCQ8182286.1"/>
    </source>
</evidence>
<keyword evidence="2" id="KW-1185">Reference proteome</keyword>
<evidence type="ECO:0008006" key="3">
    <source>
        <dbReference type="Google" id="ProtNLM"/>
    </source>
</evidence>
<organism evidence="1 2">
    <name type="scientific">Methylomonas aurea</name>
    <dbReference type="NCBI Taxonomy" id="2952224"/>
    <lineage>
        <taxon>Bacteria</taxon>
        <taxon>Pseudomonadati</taxon>
        <taxon>Pseudomonadota</taxon>
        <taxon>Gammaproteobacteria</taxon>
        <taxon>Methylococcales</taxon>
        <taxon>Methylococcaceae</taxon>
        <taxon>Methylomonas</taxon>
    </lineage>
</organism>
<name>A0ABT1ULJ9_9GAMM</name>
<sequence length="205" mass="23452">MGGIGSGRRYQDGKQTTTDMRALDVRYLHRQGLLTPGRTSSVNWSRCGNIIASLQIEAQDQQVILRYRCQRLNSDWENMEYPVTLEKTGCHLGGQRVWFRCPAQGCGKRVAILYGGNVFACRHCHTLTYASTRETKDDRASRKADRIREKLGWEAGILNPNGIKPKGMHWKTFHQLQLKHDVLVNQSLAGIIRRLRLFEEDESPI</sequence>
<gene>
    <name evidence="1" type="ORF">NP603_14290</name>
</gene>
<dbReference type="EMBL" id="JANIBM010000020">
    <property type="protein sequence ID" value="MCQ8182286.1"/>
    <property type="molecule type" value="Genomic_DNA"/>
</dbReference>
<proteinExistence type="predicted"/>
<dbReference type="Proteomes" id="UP001524569">
    <property type="component" value="Unassembled WGS sequence"/>
</dbReference>
<dbReference type="RefSeq" id="WP_256611573.1">
    <property type="nucleotide sequence ID" value="NZ_JANIBM010000020.1"/>
</dbReference>
<reference evidence="1 2" key="1">
    <citation type="submission" date="2022-07" db="EMBL/GenBank/DDBJ databases">
        <title>Methylomonas rivi sp. nov., Methylomonas rosea sp. nov., Methylomonas aureus sp. nov. and Methylomonas subterranea sp. nov., four novel methanotrophs isolated from a freshwater creek and the deep terrestrial subsurface.</title>
        <authorList>
            <person name="Abin C."/>
            <person name="Sankaranarayanan K."/>
            <person name="Garner C."/>
            <person name="Sindelar R."/>
            <person name="Kotary K."/>
            <person name="Garner R."/>
            <person name="Barclay S."/>
            <person name="Lawson P."/>
            <person name="Krumholz L."/>
        </authorList>
    </citation>
    <scope>NUCLEOTIDE SEQUENCE [LARGE SCALE GENOMIC DNA]</scope>
    <source>
        <strain evidence="1 2">SURF-1</strain>
    </source>
</reference>
<accession>A0ABT1ULJ9</accession>
<evidence type="ECO:0000313" key="2">
    <source>
        <dbReference type="Proteomes" id="UP001524569"/>
    </source>
</evidence>
<comment type="caution">
    <text evidence="1">The sequence shown here is derived from an EMBL/GenBank/DDBJ whole genome shotgun (WGS) entry which is preliminary data.</text>
</comment>